<organism evidence="2 3">
    <name type="scientific">Macrostomum lignano</name>
    <dbReference type="NCBI Taxonomy" id="282301"/>
    <lineage>
        <taxon>Eukaryota</taxon>
        <taxon>Metazoa</taxon>
        <taxon>Spiralia</taxon>
        <taxon>Lophotrochozoa</taxon>
        <taxon>Platyhelminthes</taxon>
        <taxon>Rhabditophora</taxon>
        <taxon>Macrostomorpha</taxon>
        <taxon>Macrostomida</taxon>
        <taxon>Macrostomidae</taxon>
        <taxon>Macrostomum</taxon>
    </lineage>
</organism>
<evidence type="ECO:0000313" key="3">
    <source>
        <dbReference type="WBParaSite" id="maker-unitig_21301-snap-gene-0.2-mRNA-1"/>
    </source>
</evidence>
<feature type="region of interest" description="Disordered" evidence="1">
    <location>
        <begin position="127"/>
        <end position="266"/>
    </location>
</feature>
<feature type="compositionally biased region" description="Basic residues" evidence="1">
    <location>
        <begin position="228"/>
        <end position="237"/>
    </location>
</feature>
<evidence type="ECO:0000313" key="2">
    <source>
        <dbReference type="Proteomes" id="UP000095280"/>
    </source>
</evidence>
<dbReference type="AlphaFoldDB" id="A0A1I8F6S7"/>
<name>A0A1I8F6S7_9PLAT</name>
<evidence type="ECO:0000256" key="1">
    <source>
        <dbReference type="SAM" id="MobiDB-lite"/>
    </source>
</evidence>
<proteinExistence type="predicted"/>
<accession>A0A1I8F6S7</accession>
<feature type="compositionally biased region" description="Polar residues" evidence="1">
    <location>
        <begin position="187"/>
        <end position="197"/>
    </location>
</feature>
<sequence length="373" mass="41202">MQSWAGHQQTHNLRARRFGREFVHRSRRAGRAATLQQAAASSVSRPTVLGTRGLDRSCLTPERRLSGFCCGLRLDWESDPGFLCGLRWGSDLYLRDDLCAIKVFEKIHSSSLSQQQPDAGHRIASTMLSDRRESSRTCLTPMKWTQARREPRRQRSQEPQIASSQAAARAKQSRPKPKPNEGAEAASRNQSQTTASTKPMPARNRIENAKPSLPPTSESDGDQSSSSSRRRSSRRKQPTSSDGAAAVAPGQSPNSAGRPARVSRSRTKALRLDAQFNRTAFARVSSPTSWNTSRRNRSNKDCSDIQRFARRLTSSRNCGIVRDASFHGQLADASGKTRLLPAGHQSGESLSNKLRISITDGRQSNLVRLNACQ</sequence>
<feature type="compositionally biased region" description="Low complexity" evidence="1">
    <location>
        <begin position="157"/>
        <end position="170"/>
    </location>
</feature>
<reference evidence="3" key="1">
    <citation type="submission" date="2016-11" db="UniProtKB">
        <authorList>
            <consortium name="WormBaseParasite"/>
        </authorList>
    </citation>
    <scope>IDENTIFICATION</scope>
</reference>
<feature type="compositionally biased region" description="Basic and acidic residues" evidence="1">
    <location>
        <begin position="147"/>
        <end position="156"/>
    </location>
</feature>
<protein>
    <submittedName>
        <fullName evidence="3">Uncharacterized protein</fullName>
    </submittedName>
</protein>
<dbReference type="Proteomes" id="UP000095280">
    <property type="component" value="Unplaced"/>
</dbReference>
<dbReference type="WBParaSite" id="maker-unitig_21301-snap-gene-0.2-mRNA-1">
    <property type="protein sequence ID" value="maker-unitig_21301-snap-gene-0.2-mRNA-1"/>
    <property type="gene ID" value="maker-unitig_21301-snap-gene-0.2"/>
</dbReference>
<keyword evidence="2" id="KW-1185">Reference proteome</keyword>